<evidence type="ECO:0000259" key="7">
    <source>
        <dbReference type="PROSITE" id="PS50850"/>
    </source>
</evidence>
<proteinExistence type="predicted"/>
<feature type="transmembrane region" description="Helical" evidence="6">
    <location>
        <begin position="323"/>
        <end position="344"/>
    </location>
</feature>
<protein>
    <recommendedName>
        <fullName evidence="7">Major facilitator superfamily (MFS) profile domain-containing protein</fullName>
    </recommendedName>
</protein>
<comment type="subcellular location">
    <subcellularLocation>
        <location evidence="1">Membrane</location>
        <topology evidence="1">Multi-pass membrane protein</topology>
    </subcellularLocation>
</comment>
<feature type="transmembrane region" description="Helical" evidence="6">
    <location>
        <begin position="123"/>
        <end position="142"/>
    </location>
</feature>
<dbReference type="EMBL" id="CABFNS010000851">
    <property type="protein sequence ID" value="VUC32807.1"/>
    <property type="molecule type" value="Genomic_DNA"/>
</dbReference>
<feature type="transmembrane region" description="Helical" evidence="6">
    <location>
        <begin position="386"/>
        <end position="406"/>
    </location>
</feature>
<dbReference type="InterPro" id="IPR036259">
    <property type="entry name" value="MFS_trans_sf"/>
</dbReference>
<evidence type="ECO:0000313" key="9">
    <source>
        <dbReference type="Proteomes" id="UP000766486"/>
    </source>
</evidence>
<feature type="transmembrane region" description="Helical" evidence="6">
    <location>
        <begin position="356"/>
        <end position="374"/>
    </location>
</feature>
<dbReference type="PANTHER" id="PTHR43791">
    <property type="entry name" value="PERMEASE-RELATED"/>
    <property type="match status" value="1"/>
</dbReference>
<dbReference type="Proteomes" id="UP000766486">
    <property type="component" value="Unassembled WGS sequence"/>
</dbReference>
<keyword evidence="4 6" id="KW-1133">Transmembrane helix</keyword>
<evidence type="ECO:0000256" key="4">
    <source>
        <dbReference type="ARBA" id="ARBA00022989"/>
    </source>
</evidence>
<feature type="non-terminal residue" evidence="8">
    <location>
        <position position="510"/>
    </location>
</feature>
<evidence type="ECO:0000256" key="3">
    <source>
        <dbReference type="ARBA" id="ARBA00022692"/>
    </source>
</evidence>
<dbReference type="PANTHER" id="PTHR43791:SF54">
    <property type="entry name" value="MAJOR FACILITATOR SUPERFAMILY (MFS) PROFILE DOMAIN-CONTAINING PROTEIN-RELATED"/>
    <property type="match status" value="1"/>
</dbReference>
<dbReference type="Gene3D" id="1.20.1250.20">
    <property type="entry name" value="MFS general substrate transporter like domains"/>
    <property type="match status" value="2"/>
</dbReference>
<comment type="caution">
    <text evidence="8">The sequence shown here is derived from an EMBL/GenBank/DDBJ whole genome shotgun (WGS) entry which is preliminary data.</text>
</comment>
<reference evidence="8 9" key="1">
    <citation type="submission" date="2019-06" db="EMBL/GenBank/DDBJ databases">
        <authorList>
            <person name="Broberg M."/>
        </authorList>
    </citation>
    <scope>NUCLEOTIDE SEQUENCE [LARGE SCALE GENOMIC DNA]</scope>
</reference>
<dbReference type="PROSITE" id="PS50850">
    <property type="entry name" value="MFS"/>
    <property type="match status" value="1"/>
</dbReference>
<gene>
    <name evidence="8" type="ORF">CLO192961_LOCUS329055</name>
</gene>
<feature type="domain" description="Major facilitator superfamily (MFS) profile" evidence="7">
    <location>
        <begin position="56"/>
        <end position="476"/>
    </location>
</feature>
<keyword evidence="5 6" id="KW-0472">Membrane</keyword>
<organism evidence="8 9">
    <name type="scientific">Bionectria ochroleuca</name>
    <name type="common">Gliocladium roseum</name>
    <dbReference type="NCBI Taxonomy" id="29856"/>
    <lineage>
        <taxon>Eukaryota</taxon>
        <taxon>Fungi</taxon>
        <taxon>Dikarya</taxon>
        <taxon>Ascomycota</taxon>
        <taxon>Pezizomycotina</taxon>
        <taxon>Sordariomycetes</taxon>
        <taxon>Hypocreomycetidae</taxon>
        <taxon>Hypocreales</taxon>
        <taxon>Bionectriaceae</taxon>
        <taxon>Clonostachys</taxon>
    </lineage>
</organism>
<dbReference type="Pfam" id="PF07690">
    <property type="entry name" value="MFS_1"/>
    <property type="match status" value="1"/>
</dbReference>
<keyword evidence="2" id="KW-0813">Transport</keyword>
<feature type="transmembrane region" description="Helical" evidence="6">
    <location>
        <begin position="154"/>
        <end position="176"/>
    </location>
</feature>
<dbReference type="InterPro" id="IPR011701">
    <property type="entry name" value="MFS"/>
</dbReference>
<evidence type="ECO:0000256" key="1">
    <source>
        <dbReference type="ARBA" id="ARBA00004141"/>
    </source>
</evidence>
<keyword evidence="3 6" id="KW-0812">Transmembrane</keyword>
<evidence type="ECO:0000256" key="6">
    <source>
        <dbReference type="SAM" id="Phobius"/>
    </source>
</evidence>
<keyword evidence="9" id="KW-1185">Reference proteome</keyword>
<feature type="transmembrane region" description="Helical" evidence="6">
    <location>
        <begin position="446"/>
        <end position="472"/>
    </location>
</feature>
<sequence length="510" mass="56214">MAATLEKSSLRLDDGGTYSHNEAMAATDLNEEELAFMSSFGDEQKKSLLRKIDIRLIPFLSFLYLVSYLDRANIGNANIEGLSEDLGLSGTQYNICLSIFFIPYILLEIPANMILKKFDRPSTWIAMMTSAWGLVLLCTGFVKNYSGLAVTRVLLGVTEAGFFPGAILIVSSWYSWDEVGVRIALFYTSSALAGAFSGLLAFLIAKMDGIGGYEGWRWIFLLEGGASLLIGLICPFVLIDTPRHSNWLTDDEKRYLILRKQIEDGGRERAAKGDKMSSKVIISALLDWKIYLQALIALSNTIPNYGLKFTMPQIMKNMGYTSANAQLLTIPPYFLGACSAYVSARFADRYKWRMPFIVGPQVLVIVGFAISFAYAGNIKNRIAECYFAISVACVGLYPIVPSANAWNSNNLAGPAKRAIGIGLLGTLASAGGLGGSFIYIQEESPWYTTGFSVSLGIAVVGLLSALFLDFVLWRINKSNERMTVEEVHAKYTEQELANMGDKSPLFKYRL</sequence>
<dbReference type="InterPro" id="IPR020846">
    <property type="entry name" value="MFS_dom"/>
</dbReference>
<evidence type="ECO:0000256" key="5">
    <source>
        <dbReference type="ARBA" id="ARBA00023136"/>
    </source>
</evidence>
<feature type="transmembrane region" description="Helical" evidence="6">
    <location>
        <begin position="91"/>
        <end position="111"/>
    </location>
</feature>
<feature type="transmembrane region" description="Helical" evidence="6">
    <location>
        <begin position="183"/>
        <end position="204"/>
    </location>
</feature>
<feature type="transmembrane region" description="Helical" evidence="6">
    <location>
        <begin position="418"/>
        <end position="440"/>
    </location>
</feature>
<name>A0ABY6URN0_BIOOC</name>
<evidence type="ECO:0000313" key="8">
    <source>
        <dbReference type="EMBL" id="VUC32807.1"/>
    </source>
</evidence>
<dbReference type="SUPFAM" id="SSF103473">
    <property type="entry name" value="MFS general substrate transporter"/>
    <property type="match status" value="1"/>
</dbReference>
<accession>A0ABY6URN0</accession>
<feature type="transmembrane region" description="Helical" evidence="6">
    <location>
        <begin position="216"/>
        <end position="239"/>
    </location>
</feature>
<evidence type="ECO:0000256" key="2">
    <source>
        <dbReference type="ARBA" id="ARBA00022448"/>
    </source>
</evidence>